<dbReference type="InterPro" id="IPR002190">
    <property type="entry name" value="MHD_dom"/>
</dbReference>
<dbReference type="InterPro" id="IPR041898">
    <property type="entry name" value="MAGE_WH1"/>
</dbReference>
<sequence>MPRGEKSKLRAREKRRQARDQTRSLQDAQAPAAQEGKSLSCPSPVSGDPAGVPQKSPETPPTSTAAAPAVSRKRSGKGAKSRRPERDTSSKAPPSTESSQREIVVRKAEALVQYLMSKYKTKDPILKREMLKIVHKRFREQFPEILKVASRHMELFFGLELKELKPGGSSYTLASVLELSCDNMSSVFPKTGLLLATLGILFLHGYSATEEDVWEFLSTLGAADKSKRFIFGDVKKLLTEDFVQEKYLEYCQVPGSDPPRYQFQWGSRAHVETSKLKILQFLAKIISSNISDFVPYYEKALRDEKEKTQAKVDADPGGTA</sequence>
<dbReference type="FunFam" id="1.10.10.1200:FF:000007">
    <property type="entry name" value="Melanoma-associated antigen C2"/>
    <property type="match status" value="1"/>
</dbReference>
<dbReference type="GO" id="GO:0000122">
    <property type="term" value="P:negative regulation of transcription by RNA polymerase II"/>
    <property type="evidence" value="ECO:0007669"/>
    <property type="project" value="TreeGrafter"/>
</dbReference>
<dbReference type="GO" id="GO:0005634">
    <property type="term" value="C:nucleus"/>
    <property type="evidence" value="ECO:0007669"/>
    <property type="project" value="TreeGrafter"/>
</dbReference>
<evidence type="ECO:0000313" key="5">
    <source>
        <dbReference type="Proteomes" id="UP000028990"/>
    </source>
</evidence>
<dbReference type="Pfam" id="PF01454">
    <property type="entry name" value="MAGE"/>
    <property type="match status" value="1"/>
</dbReference>
<feature type="compositionally biased region" description="Basic residues" evidence="2">
    <location>
        <begin position="71"/>
        <end position="81"/>
    </location>
</feature>
<dbReference type="InterPro" id="IPR037445">
    <property type="entry name" value="MAGE"/>
</dbReference>
<dbReference type="FunFam" id="1.10.10.1210:FF:000001">
    <property type="entry name" value="melanoma-associated antigen D1"/>
    <property type="match status" value="1"/>
</dbReference>
<dbReference type="SMART" id="SM01373">
    <property type="entry name" value="MAGE"/>
    <property type="match status" value="1"/>
</dbReference>
<evidence type="ECO:0000259" key="3">
    <source>
        <dbReference type="PROSITE" id="PS50838"/>
    </source>
</evidence>
<name>A0A091E8S1_FUKDA</name>
<dbReference type="SMART" id="SM01392">
    <property type="entry name" value="MAGE_N"/>
    <property type="match status" value="1"/>
</dbReference>
<dbReference type="Pfam" id="PF12440">
    <property type="entry name" value="MAGE_N"/>
    <property type="match status" value="1"/>
</dbReference>
<keyword evidence="1" id="KW-0825">Tumor antigen</keyword>
<gene>
    <name evidence="4" type="ORF">H920_07022</name>
</gene>
<keyword evidence="5" id="KW-1185">Reference proteome</keyword>
<evidence type="ECO:0000256" key="2">
    <source>
        <dbReference type="SAM" id="MobiDB-lite"/>
    </source>
</evidence>
<dbReference type="Proteomes" id="UP000028990">
    <property type="component" value="Unassembled WGS sequence"/>
</dbReference>
<dbReference type="PROSITE" id="PS50838">
    <property type="entry name" value="MAGE"/>
    <property type="match status" value="1"/>
</dbReference>
<proteinExistence type="predicted"/>
<dbReference type="PANTHER" id="PTHR11736">
    <property type="entry name" value="MELANOMA-ASSOCIATED ANTIGEN MAGE ANTIGEN"/>
    <property type="match status" value="1"/>
</dbReference>
<accession>A0A091E8S1</accession>
<dbReference type="InterPro" id="IPR021072">
    <property type="entry name" value="MAGE_N"/>
</dbReference>
<dbReference type="EMBL" id="KN122262">
    <property type="protein sequence ID" value="KFO31576.1"/>
    <property type="molecule type" value="Genomic_DNA"/>
</dbReference>
<organism evidence="4 5">
    <name type="scientific">Fukomys damarensis</name>
    <name type="common">Damaraland mole rat</name>
    <name type="synonym">Cryptomys damarensis</name>
    <dbReference type="NCBI Taxonomy" id="885580"/>
    <lineage>
        <taxon>Eukaryota</taxon>
        <taxon>Metazoa</taxon>
        <taxon>Chordata</taxon>
        <taxon>Craniata</taxon>
        <taxon>Vertebrata</taxon>
        <taxon>Euteleostomi</taxon>
        <taxon>Mammalia</taxon>
        <taxon>Eutheria</taxon>
        <taxon>Euarchontoglires</taxon>
        <taxon>Glires</taxon>
        <taxon>Rodentia</taxon>
        <taxon>Hystricomorpha</taxon>
        <taxon>Bathyergidae</taxon>
        <taxon>Fukomys</taxon>
    </lineage>
</organism>
<dbReference type="OrthoDB" id="205198at2759"/>
<dbReference type="AlphaFoldDB" id="A0A091E8S1"/>
<dbReference type="Gene3D" id="1.10.10.1200">
    <property type="entry name" value="MAGE homology domain, winged helix WH1 motif"/>
    <property type="match status" value="1"/>
</dbReference>
<dbReference type="Gene3D" id="1.10.10.1210">
    <property type="entry name" value="MAGE homology domain, winged helix WH2 motif"/>
    <property type="match status" value="1"/>
</dbReference>
<reference evidence="4 5" key="1">
    <citation type="submission" date="2013-11" db="EMBL/GenBank/DDBJ databases">
        <title>The Damaraland mole rat (Fukomys damarensis) genome and evolution of African mole rats.</title>
        <authorList>
            <person name="Gladyshev V.N."/>
            <person name="Fang X."/>
        </authorList>
    </citation>
    <scope>NUCLEOTIDE SEQUENCE [LARGE SCALE GENOMIC DNA]</scope>
    <source>
        <tissue evidence="4">Liver</tissue>
    </source>
</reference>
<protein>
    <submittedName>
        <fullName evidence="4">Melanoma-associated antigen B4</fullName>
    </submittedName>
</protein>
<feature type="compositionally biased region" description="Low complexity" evidence="2">
    <location>
        <begin position="61"/>
        <end position="70"/>
    </location>
</feature>
<dbReference type="PANTHER" id="PTHR11736:SF14">
    <property type="entry name" value="NSE3 HOMOLOG, SMC5-SMC6 COMPLEX COMPONENT"/>
    <property type="match status" value="1"/>
</dbReference>
<feature type="compositionally biased region" description="Basic and acidic residues" evidence="2">
    <location>
        <begin position="1"/>
        <end position="10"/>
    </location>
</feature>
<dbReference type="InterPro" id="IPR041899">
    <property type="entry name" value="MAGE_WH2"/>
</dbReference>
<feature type="domain" description="MAGE" evidence="3">
    <location>
        <begin position="104"/>
        <end position="300"/>
    </location>
</feature>
<feature type="region of interest" description="Disordered" evidence="2">
    <location>
        <begin position="1"/>
        <end position="102"/>
    </location>
</feature>
<dbReference type="eggNOG" id="KOG4562">
    <property type="taxonomic scope" value="Eukaryota"/>
</dbReference>
<evidence type="ECO:0000313" key="4">
    <source>
        <dbReference type="EMBL" id="KFO31576.1"/>
    </source>
</evidence>
<evidence type="ECO:0000256" key="1">
    <source>
        <dbReference type="ARBA" id="ARBA00084104"/>
    </source>
</evidence>